<proteinExistence type="predicted"/>
<reference evidence="2" key="2">
    <citation type="submission" date="2020-09" db="EMBL/GenBank/DDBJ databases">
        <authorList>
            <person name="Sun Q."/>
            <person name="Ohkuma M."/>
        </authorList>
    </citation>
    <scope>NUCLEOTIDE SEQUENCE</scope>
    <source>
        <strain evidence="2">JCM 4369</strain>
    </source>
</reference>
<accession>A0A918IEP8</accession>
<evidence type="ECO:0000313" key="3">
    <source>
        <dbReference type="Proteomes" id="UP000618795"/>
    </source>
</evidence>
<evidence type="ECO:0000256" key="1">
    <source>
        <dbReference type="SAM" id="MobiDB-lite"/>
    </source>
</evidence>
<feature type="compositionally biased region" description="Low complexity" evidence="1">
    <location>
        <begin position="16"/>
        <end position="43"/>
    </location>
</feature>
<dbReference type="Proteomes" id="UP000618795">
    <property type="component" value="Unassembled WGS sequence"/>
</dbReference>
<gene>
    <name evidence="2" type="ORF">GCM10010260_53120</name>
</gene>
<feature type="region of interest" description="Disordered" evidence="1">
    <location>
        <begin position="1"/>
        <end position="82"/>
    </location>
</feature>
<protein>
    <submittedName>
        <fullName evidence="2">Uncharacterized protein</fullName>
    </submittedName>
</protein>
<reference evidence="2" key="1">
    <citation type="journal article" date="2014" name="Int. J. Syst. Evol. Microbiol.">
        <title>Complete genome sequence of Corynebacterium casei LMG S-19264T (=DSM 44701T), isolated from a smear-ripened cheese.</title>
        <authorList>
            <consortium name="US DOE Joint Genome Institute (JGI-PGF)"/>
            <person name="Walter F."/>
            <person name="Albersmeier A."/>
            <person name="Kalinowski J."/>
            <person name="Ruckert C."/>
        </authorList>
    </citation>
    <scope>NUCLEOTIDE SEQUENCE</scope>
    <source>
        <strain evidence="2">JCM 4369</strain>
    </source>
</reference>
<comment type="caution">
    <text evidence="2">The sequence shown here is derived from an EMBL/GenBank/DDBJ whole genome shotgun (WGS) entry which is preliminary data.</text>
</comment>
<evidence type="ECO:0000313" key="2">
    <source>
        <dbReference type="EMBL" id="GGV08469.1"/>
    </source>
</evidence>
<dbReference type="AlphaFoldDB" id="A0A918IEP8"/>
<organism evidence="2 3">
    <name type="scientific">Streptomyces filipinensis</name>
    <dbReference type="NCBI Taxonomy" id="66887"/>
    <lineage>
        <taxon>Bacteria</taxon>
        <taxon>Bacillati</taxon>
        <taxon>Actinomycetota</taxon>
        <taxon>Actinomycetes</taxon>
        <taxon>Kitasatosporales</taxon>
        <taxon>Streptomycetaceae</taxon>
        <taxon>Streptomyces</taxon>
    </lineage>
</organism>
<keyword evidence="3" id="KW-1185">Reference proteome</keyword>
<sequence>MPGSFGAQCGPPSPRGPASAAGTVSAASAAPHATPTATSLPLRPLRRVLPKRLMAGEASPPGRYRPEADRPPSRAKTPGVPPCMKAVTEVTRFTCARIGRIRRLFQCRVAHTRA</sequence>
<name>A0A918IEP8_9ACTN</name>
<dbReference type="EMBL" id="BMTD01000012">
    <property type="protein sequence ID" value="GGV08469.1"/>
    <property type="molecule type" value="Genomic_DNA"/>
</dbReference>